<reference evidence="7" key="1">
    <citation type="journal article" date="2023" name="Nat. Commun.">
        <title>Diploid and tetraploid genomes of Acorus and the evolution of monocots.</title>
        <authorList>
            <person name="Ma L."/>
            <person name="Liu K.W."/>
            <person name="Li Z."/>
            <person name="Hsiao Y.Y."/>
            <person name="Qi Y."/>
            <person name="Fu T."/>
            <person name="Tang G.D."/>
            <person name="Zhang D."/>
            <person name="Sun W.H."/>
            <person name="Liu D.K."/>
            <person name="Li Y."/>
            <person name="Chen G.Z."/>
            <person name="Liu X.D."/>
            <person name="Liao X.Y."/>
            <person name="Jiang Y.T."/>
            <person name="Yu X."/>
            <person name="Hao Y."/>
            <person name="Huang J."/>
            <person name="Zhao X.W."/>
            <person name="Ke S."/>
            <person name="Chen Y.Y."/>
            <person name="Wu W.L."/>
            <person name="Hsu J.L."/>
            <person name="Lin Y.F."/>
            <person name="Huang M.D."/>
            <person name="Li C.Y."/>
            <person name="Huang L."/>
            <person name="Wang Z.W."/>
            <person name="Zhao X."/>
            <person name="Zhong W.Y."/>
            <person name="Peng D.H."/>
            <person name="Ahmad S."/>
            <person name="Lan S."/>
            <person name="Zhang J.S."/>
            <person name="Tsai W.C."/>
            <person name="Van de Peer Y."/>
            <person name="Liu Z.J."/>
        </authorList>
    </citation>
    <scope>NUCLEOTIDE SEQUENCE</scope>
    <source>
        <strain evidence="7">CP</strain>
    </source>
</reference>
<sequence>MTGAAVMMAVRSGYIEFNDTGGPQSIRGRIHSCEEEYFETETGKRYKPQGWLLLLSYTTAIDIWSIGCIFAEVLTGKPLFPGKNVVHQLDLMTDLGTPSLDTVSRVVNEKASRYLSSMKKKQPVPFTQKFPNADPLALKLLERLLAFDPKDRPTAEEALTDPYFKGLAKAEREPSCQSITNAVGQFRKQFAHLEKNGTVVPLERKHVSLPRSTIVHSTAIPPKEQPPTFARFKERQVPDDSCRNSRDMDRWTIDLQRPQATQRIPLAKPGKVVGPVVPYENRTIKEPCDLRSKCKSTPSSPLSLATVVNGGRQRFRRVYQPRSVDVGVNVRSEHLLCAHPFRAKIREHVGDGGDEDLRMPLLLTVVLHLLSFRRPPERPGCGGELVRRIHMVDEISTTLKSNRLLADDKRPVDLGVMGDGRPVEQTMTTCVMDGSTVLLSKIDWRRKS</sequence>
<dbReference type="PROSITE" id="PS50011">
    <property type="entry name" value="PROTEIN_KINASE_DOM"/>
    <property type="match status" value="1"/>
</dbReference>
<comment type="caution">
    <text evidence="7">The sequence shown here is derived from an EMBL/GenBank/DDBJ whole genome shotgun (WGS) entry which is preliminary data.</text>
</comment>
<gene>
    <name evidence="7" type="primary">MPK10</name>
    <name evidence="7" type="ORF">QJS10_CPA01g01692</name>
</gene>
<dbReference type="InterPro" id="IPR000719">
    <property type="entry name" value="Prot_kinase_dom"/>
</dbReference>
<protein>
    <submittedName>
        <fullName evidence="7">Mitogen-activated protein kinase 10</fullName>
    </submittedName>
</protein>
<evidence type="ECO:0000256" key="4">
    <source>
        <dbReference type="ARBA" id="ARBA00022777"/>
    </source>
</evidence>
<dbReference type="EMBL" id="JAUJYO010000001">
    <property type="protein sequence ID" value="KAK1326433.1"/>
    <property type="molecule type" value="Genomic_DNA"/>
</dbReference>
<evidence type="ECO:0000259" key="6">
    <source>
        <dbReference type="PROSITE" id="PS50011"/>
    </source>
</evidence>
<keyword evidence="5" id="KW-0067">ATP-binding</keyword>
<dbReference type="Pfam" id="PF00069">
    <property type="entry name" value="Pkinase"/>
    <property type="match status" value="1"/>
</dbReference>
<dbReference type="AlphaFoldDB" id="A0AAV9FNK2"/>
<evidence type="ECO:0000256" key="3">
    <source>
        <dbReference type="ARBA" id="ARBA00022741"/>
    </source>
</evidence>
<dbReference type="InterPro" id="IPR011009">
    <property type="entry name" value="Kinase-like_dom_sf"/>
</dbReference>
<keyword evidence="8" id="KW-1185">Reference proteome</keyword>
<dbReference type="PANTHER" id="PTHR24055">
    <property type="entry name" value="MITOGEN-ACTIVATED PROTEIN KINASE"/>
    <property type="match status" value="1"/>
</dbReference>
<feature type="domain" description="Protein kinase" evidence="6">
    <location>
        <begin position="1"/>
        <end position="164"/>
    </location>
</feature>
<evidence type="ECO:0000256" key="1">
    <source>
        <dbReference type="ARBA" id="ARBA00022527"/>
    </source>
</evidence>
<dbReference type="SMART" id="SM00220">
    <property type="entry name" value="S_TKc"/>
    <property type="match status" value="1"/>
</dbReference>
<keyword evidence="2" id="KW-0808">Transferase</keyword>
<accession>A0AAV9FNK2</accession>
<dbReference type="GO" id="GO:0005524">
    <property type="term" value="F:ATP binding"/>
    <property type="evidence" value="ECO:0007669"/>
    <property type="project" value="UniProtKB-KW"/>
</dbReference>
<evidence type="ECO:0000313" key="8">
    <source>
        <dbReference type="Proteomes" id="UP001180020"/>
    </source>
</evidence>
<dbReference type="Gene3D" id="1.10.510.10">
    <property type="entry name" value="Transferase(Phosphotransferase) domain 1"/>
    <property type="match status" value="1"/>
</dbReference>
<keyword evidence="3" id="KW-0547">Nucleotide-binding</keyword>
<dbReference type="GO" id="GO:0004674">
    <property type="term" value="F:protein serine/threonine kinase activity"/>
    <property type="evidence" value="ECO:0007669"/>
    <property type="project" value="UniProtKB-KW"/>
</dbReference>
<evidence type="ECO:0000256" key="5">
    <source>
        <dbReference type="ARBA" id="ARBA00022840"/>
    </source>
</evidence>
<dbReference type="InterPro" id="IPR050117">
    <property type="entry name" value="MAPK"/>
</dbReference>
<reference evidence="7" key="2">
    <citation type="submission" date="2023-06" db="EMBL/GenBank/DDBJ databases">
        <authorList>
            <person name="Ma L."/>
            <person name="Liu K.-W."/>
            <person name="Li Z."/>
            <person name="Hsiao Y.-Y."/>
            <person name="Qi Y."/>
            <person name="Fu T."/>
            <person name="Tang G."/>
            <person name="Zhang D."/>
            <person name="Sun W.-H."/>
            <person name="Liu D.-K."/>
            <person name="Li Y."/>
            <person name="Chen G.-Z."/>
            <person name="Liu X.-D."/>
            <person name="Liao X.-Y."/>
            <person name="Jiang Y.-T."/>
            <person name="Yu X."/>
            <person name="Hao Y."/>
            <person name="Huang J."/>
            <person name="Zhao X.-W."/>
            <person name="Ke S."/>
            <person name="Chen Y.-Y."/>
            <person name="Wu W.-L."/>
            <person name="Hsu J.-L."/>
            <person name="Lin Y.-F."/>
            <person name="Huang M.-D."/>
            <person name="Li C.-Y."/>
            <person name="Huang L."/>
            <person name="Wang Z.-W."/>
            <person name="Zhao X."/>
            <person name="Zhong W.-Y."/>
            <person name="Peng D.-H."/>
            <person name="Ahmad S."/>
            <person name="Lan S."/>
            <person name="Zhang J.-S."/>
            <person name="Tsai W.-C."/>
            <person name="Van De Peer Y."/>
            <person name="Liu Z.-J."/>
        </authorList>
    </citation>
    <scope>NUCLEOTIDE SEQUENCE</scope>
    <source>
        <strain evidence="7">CP</strain>
        <tissue evidence="7">Leaves</tissue>
    </source>
</reference>
<dbReference type="FunFam" id="1.10.510.10:FF:000624">
    <property type="entry name" value="Mitogen-activated protein kinase"/>
    <property type="match status" value="1"/>
</dbReference>
<dbReference type="SUPFAM" id="SSF56112">
    <property type="entry name" value="Protein kinase-like (PK-like)"/>
    <property type="match status" value="1"/>
</dbReference>
<keyword evidence="4 7" id="KW-0418">Kinase</keyword>
<dbReference type="Proteomes" id="UP001180020">
    <property type="component" value="Unassembled WGS sequence"/>
</dbReference>
<evidence type="ECO:0000313" key="7">
    <source>
        <dbReference type="EMBL" id="KAK1326433.1"/>
    </source>
</evidence>
<proteinExistence type="predicted"/>
<evidence type="ECO:0000256" key="2">
    <source>
        <dbReference type="ARBA" id="ARBA00022679"/>
    </source>
</evidence>
<organism evidence="7 8">
    <name type="scientific">Acorus calamus</name>
    <name type="common">Sweet flag</name>
    <dbReference type="NCBI Taxonomy" id="4465"/>
    <lineage>
        <taxon>Eukaryota</taxon>
        <taxon>Viridiplantae</taxon>
        <taxon>Streptophyta</taxon>
        <taxon>Embryophyta</taxon>
        <taxon>Tracheophyta</taxon>
        <taxon>Spermatophyta</taxon>
        <taxon>Magnoliopsida</taxon>
        <taxon>Liliopsida</taxon>
        <taxon>Acoraceae</taxon>
        <taxon>Acorus</taxon>
    </lineage>
</organism>
<name>A0AAV9FNK2_ACOCL</name>
<keyword evidence="1" id="KW-0723">Serine/threonine-protein kinase</keyword>